<dbReference type="InterPro" id="IPR012349">
    <property type="entry name" value="Split_barrel_FMN-bd"/>
</dbReference>
<keyword evidence="3" id="KW-0288">FMN</keyword>
<dbReference type="Gene3D" id="2.30.110.10">
    <property type="entry name" value="Electron Transport, Fmn-binding Protein, Chain A"/>
    <property type="match status" value="1"/>
</dbReference>
<comment type="similarity">
    <text evidence="4">Belongs to the flavoredoxin family.</text>
</comment>
<dbReference type="AlphaFoldDB" id="A0A365P2K3"/>
<evidence type="ECO:0000256" key="4">
    <source>
        <dbReference type="ARBA" id="ARBA00038054"/>
    </source>
</evidence>
<reference evidence="6 7" key="1">
    <citation type="submission" date="2018-06" db="EMBL/GenBank/DDBJ databases">
        <title>Flavobacterium tibetense sp. nov., isolated from a wetland YonghuCo on Tibetan Plateau.</title>
        <authorList>
            <person name="Xing P."/>
            <person name="Phurbu D."/>
            <person name="Lu H."/>
        </authorList>
    </citation>
    <scope>NUCLEOTIDE SEQUENCE [LARGE SCALE GENOMIC DNA]</scope>
    <source>
        <strain evidence="6 7">YH5</strain>
    </source>
</reference>
<name>A0A365P2K3_9FLAO</name>
<dbReference type="PANTHER" id="PTHR33798">
    <property type="entry name" value="FLAVOPROTEIN OXYGENASE"/>
    <property type="match status" value="1"/>
</dbReference>
<keyword evidence="7" id="KW-1185">Reference proteome</keyword>
<comment type="caution">
    <text evidence="6">The sequence shown here is derived from an EMBL/GenBank/DDBJ whole genome shotgun (WGS) entry which is preliminary data.</text>
</comment>
<accession>A0A365P2K3</accession>
<evidence type="ECO:0000256" key="2">
    <source>
        <dbReference type="ARBA" id="ARBA00022630"/>
    </source>
</evidence>
<dbReference type="EMBL" id="QLST01000006">
    <property type="protein sequence ID" value="RBA28554.1"/>
    <property type="molecule type" value="Genomic_DNA"/>
</dbReference>
<evidence type="ECO:0000256" key="1">
    <source>
        <dbReference type="ARBA" id="ARBA00001917"/>
    </source>
</evidence>
<feature type="domain" description="Flavin reductase like" evidence="5">
    <location>
        <begin position="46"/>
        <end position="203"/>
    </location>
</feature>
<dbReference type="GO" id="GO:0016646">
    <property type="term" value="F:oxidoreductase activity, acting on the CH-NH group of donors, NAD or NADP as acceptor"/>
    <property type="evidence" value="ECO:0007669"/>
    <property type="project" value="UniProtKB-ARBA"/>
</dbReference>
<dbReference type="Proteomes" id="UP000253319">
    <property type="component" value="Unassembled WGS sequence"/>
</dbReference>
<dbReference type="SMART" id="SM00903">
    <property type="entry name" value="Flavin_Reduct"/>
    <property type="match status" value="1"/>
</dbReference>
<dbReference type="PANTHER" id="PTHR33798:SF5">
    <property type="entry name" value="FLAVIN REDUCTASE LIKE DOMAIN-CONTAINING PROTEIN"/>
    <property type="match status" value="1"/>
</dbReference>
<evidence type="ECO:0000313" key="6">
    <source>
        <dbReference type="EMBL" id="RBA28554.1"/>
    </source>
</evidence>
<proteinExistence type="inferred from homology"/>
<evidence type="ECO:0000313" key="7">
    <source>
        <dbReference type="Proteomes" id="UP000253319"/>
    </source>
</evidence>
<dbReference type="GO" id="GO:0010181">
    <property type="term" value="F:FMN binding"/>
    <property type="evidence" value="ECO:0007669"/>
    <property type="project" value="InterPro"/>
</dbReference>
<dbReference type="SUPFAM" id="SSF50475">
    <property type="entry name" value="FMN-binding split barrel"/>
    <property type="match status" value="1"/>
</dbReference>
<evidence type="ECO:0000259" key="5">
    <source>
        <dbReference type="SMART" id="SM00903"/>
    </source>
</evidence>
<gene>
    <name evidence="6" type="ORF">DPN68_05935</name>
</gene>
<dbReference type="Pfam" id="PF01613">
    <property type="entry name" value="Flavin_Reduct"/>
    <property type="match status" value="1"/>
</dbReference>
<evidence type="ECO:0000256" key="3">
    <source>
        <dbReference type="ARBA" id="ARBA00022643"/>
    </source>
</evidence>
<sequence>MKILQKLYFYGNFIKLANPIHPSLYSEMQFNIHNTDSSTLYKLLTGTVIPRPIGWISTIDNNGINNLAPFSFFNVVSEDPPHVMFSTVRTGNKNKDTLNNILENKQFVVNLVTEEVVEKMNATSQSVAADIDEFKLAGVTPIDAIYIRPKRVKESLVHFECEMVHHYFIENHQNGGACIIIGKIITIHIDDSILMENHRINLDKYKPVARLAGSNYSKLGEIFSIKRG</sequence>
<organism evidence="6 7">
    <name type="scientific">Flavobacterium tibetense</name>
    <dbReference type="NCBI Taxonomy" id="2233533"/>
    <lineage>
        <taxon>Bacteria</taxon>
        <taxon>Pseudomonadati</taxon>
        <taxon>Bacteroidota</taxon>
        <taxon>Flavobacteriia</taxon>
        <taxon>Flavobacteriales</taxon>
        <taxon>Flavobacteriaceae</taxon>
        <taxon>Flavobacterium</taxon>
    </lineage>
</organism>
<keyword evidence="2" id="KW-0285">Flavoprotein</keyword>
<protein>
    <submittedName>
        <fullName evidence="6">Flavin reductase family protein</fullName>
    </submittedName>
</protein>
<dbReference type="InterPro" id="IPR002563">
    <property type="entry name" value="Flavin_Rdtase-like_dom"/>
</dbReference>
<comment type="cofactor">
    <cofactor evidence="1">
        <name>FMN</name>
        <dbReference type="ChEBI" id="CHEBI:58210"/>
    </cofactor>
</comment>